<accession>A0AAW5BMT1</accession>
<name>A0AAW5BMT1_9FIRM</name>
<evidence type="ECO:0000313" key="1">
    <source>
        <dbReference type="EMBL" id="MCG4745273.1"/>
    </source>
</evidence>
<proteinExistence type="predicted"/>
<dbReference type="InterPro" id="IPR027396">
    <property type="entry name" value="DsrEFH-like"/>
</dbReference>
<sequence length="121" mass="13232">MEYKVIFHIDENARWQMLLGNVENLLGALGSGHMTVEVLANGEAVQKYAAALPGRDDEADQSLAAKMASLHQEGVTFAACRNAMRANHLTEHDLHPFVVTVPAGVMELVTRQAQGYAYIKP</sequence>
<reference evidence="2 3" key="1">
    <citation type="journal article" date="2020" name="Cell Host Microbe">
        <title>Functional and Genomic Variation between Human-Derived Isolates of Lachnospiraceae Reveals Inter- and Intra-Species Diversity.</title>
        <authorList>
            <person name="Sorbara M.T."/>
            <person name="Littmann E.R."/>
            <person name="Fontana E."/>
            <person name="Moody T.U."/>
            <person name="Kohout C.E."/>
            <person name="Gjonbalaj M."/>
            <person name="Eaton V."/>
            <person name="Seok R."/>
            <person name="Leiner I.M."/>
            <person name="Pamer E.G."/>
        </authorList>
    </citation>
    <scope>NUCLEOTIDE SEQUENCE [LARGE SCALE GENOMIC DNA]</scope>
    <source>
        <strain evidence="2 3">MSK.1.17</strain>
    </source>
</reference>
<keyword evidence="3" id="KW-1185">Reference proteome</keyword>
<dbReference type="InterPro" id="IPR003787">
    <property type="entry name" value="Sulphur_relay_DsrE/F-like"/>
</dbReference>
<dbReference type="AlphaFoldDB" id="A0AAW5BMT1"/>
<dbReference type="PANTHER" id="PTHR37691:SF1">
    <property type="entry name" value="BLR3518 PROTEIN"/>
    <property type="match status" value="1"/>
</dbReference>
<gene>
    <name evidence="2" type="ORF">G5B36_10605</name>
    <name evidence="1" type="ORF">L0N08_07615</name>
</gene>
<evidence type="ECO:0000313" key="2">
    <source>
        <dbReference type="EMBL" id="NSJ49148.1"/>
    </source>
</evidence>
<dbReference type="Proteomes" id="UP000669239">
    <property type="component" value="Unassembled WGS sequence"/>
</dbReference>
<reference evidence="1" key="3">
    <citation type="submission" date="2022-01" db="EMBL/GenBank/DDBJ databases">
        <title>Collection of gut derived symbiotic bacterial strains cultured from healthy donors.</title>
        <authorList>
            <person name="Lin H."/>
            <person name="Kohout C."/>
            <person name="Waligurski E."/>
            <person name="Pamer E.G."/>
        </authorList>
    </citation>
    <scope>NUCLEOTIDE SEQUENCE</scope>
    <source>
        <strain evidence="1">DFI.6.55</strain>
    </source>
</reference>
<dbReference type="Proteomes" id="UP001299608">
    <property type="component" value="Unassembled WGS sequence"/>
</dbReference>
<dbReference type="SUPFAM" id="SSF75169">
    <property type="entry name" value="DsrEFH-like"/>
    <property type="match status" value="1"/>
</dbReference>
<protein>
    <submittedName>
        <fullName evidence="1">DsrE family protein</fullName>
    </submittedName>
</protein>
<organism evidence="1 4">
    <name type="scientific">Enterocloster aldenensis</name>
    <dbReference type="NCBI Taxonomy" id="358742"/>
    <lineage>
        <taxon>Bacteria</taxon>
        <taxon>Bacillati</taxon>
        <taxon>Bacillota</taxon>
        <taxon>Clostridia</taxon>
        <taxon>Lachnospirales</taxon>
        <taxon>Lachnospiraceae</taxon>
        <taxon>Enterocloster</taxon>
    </lineage>
</organism>
<dbReference type="EMBL" id="JAAITT010000012">
    <property type="protein sequence ID" value="NSJ49148.1"/>
    <property type="molecule type" value="Genomic_DNA"/>
</dbReference>
<dbReference type="Gene3D" id="3.40.1260.10">
    <property type="entry name" value="DsrEFH-like"/>
    <property type="match status" value="1"/>
</dbReference>
<dbReference type="Pfam" id="PF02635">
    <property type="entry name" value="DsrE"/>
    <property type="match status" value="1"/>
</dbReference>
<dbReference type="EMBL" id="JAKNGE010000007">
    <property type="protein sequence ID" value="MCG4745273.1"/>
    <property type="molecule type" value="Genomic_DNA"/>
</dbReference>
<evidence type="ECO:0000313" key="3">
    <source>
        <dbReference type="Proteomes" id="UP000669239"/>
    </source>
</evidence>
<dbReference type="PANTHER" id="PTHR37691">
    <property type="entry name" value="BLR3518 PROTEIN"/>
    <property type="match status" value="1"/>
</dbReference>
<reference evidence="2" key="2">
    <citation type="submission" date="2020-02" db="EMBL/GenBank/DDBJ databases">
        <authorList>
            <person name="Littmann E."/>
            <person name="Sorbara M."/>
        </authorList>
    </citation>
    <scope>NUCLEOTIDE SEQUENCE</scope>
    <source>
        <strain evidence="2">MSK.1.17</strain>
    </source>
</reference>
<evidence type="ECO:0000313" key="4">
    <source>
        <dbReference type="Proteomes" id="UP001299608"/>
    </source>
</evidence>
<dbReference type="RefSeq" id="WP_117559940.1">
    <property type="nucleotide sequence ID" value="NZ_JAAITT010000012.1"/>
</dbReference>
<comment type="caution">
    <text evidence="1">The sequence shown here is derived from an EMBL/GenBank/DDBJ whole genome shotgun (WGS) entry which is preliminary data.</text>
</comment>